<reference evidence="1" key="1">
    <citation type="submission" date="2022-05" db="EMBL/GenBank/DDBJ databases">
        <title>Chromosome-level genome of Chaenocephalus aceratus.</title>
        <authorList>
            <person name="Park H."/>
        </authorList>
    </citation>
    <scope>NUCLEOTIDE SEQUENCE</scope>
    <source>
        <strain evidence="1">KU_202001</strain>
    </source>
</reference>
<dbReference type="Proteomes" id="UP001057452">
    <property type="component" value="Chromosome 4"/>
</dbReference>
<comment type="caution">
    <text evidence="1">The sequence shown here is derived from an EMBL/GenBank/DDBJ whole genome shotgun (WGS) entry which is preliminary data.</text>
</comment>
<accession>A0ACB9XRD4</accession>
<sequence length="90" mass="9683">MRSYVGPGNCLPSSVRVKGFLSLLTTPPRAAFGTVKRQLHSCPGIKFGLLYPAVLRITLPSGDTHRFEDPTAANDFVNTKLKKAVTPSAV</sequence>
<proteinExistence type="predicted"/>
<evidence type="ECO:0000313" key="1">
    <source>
        <dbReference type="EMBL" id="KAI4829004.1"/>
    </source>
</evidence>
<organism evidence="1 2">
    <name type="scientific">Chaenocephalus aceratus</name>
    <name type="common">Blackfin icefish</name>
    <name type="synonym">Chaenichthys aceratus</name>
    <dbReference type="NCBI Taxonomy" id="36190"/>
    <lineage>
        <taxon>Eukaryota</taxon>
        <taxon>Metazoa</taxon>
        <taxon>Chordata</taxon>
        <taxon>Craniata</taxon>
        <taxon>Vertebrata</taxon>
        <taxon>Euteleostomi</taxon>
        <taxon>Actinopterygii</taxon>
        <taxon>Neopterygii</taxon>
        <taxon>Teleostei</taxon>
        <taxon>Neoteleostei</taxon>
        <taxon>Acanthomorphata</taxon>
        <taxon>Eupercaria</taxon>
        <taxon>Perciformes</taxon>
        <taxon>Notothenioidei</taxon>
        <taxon>Channichthyidae</taxon>
        <taxon>Chaenocephalus</taxon>
    </lineage>
</organism>
<keyword evidence="2" id="KW-1185">Reference proteome</keyword>
<name>A0ACB9XRD4_CHAAC</name>
<evidence type="ECO:0000313" key="2">
    <source>
        <dbReference type="Proteomes" id="UP001057452"/>
    </source>
</evidence>
<protein>
    <submittedName>
        <fullName evidence="1">Uncharacterized protein</fullName>
    </submittedName>
</protein>
<gene>
    <name evidence="1" type="ORF">KUCAC02_023068</name>
</gene>
<dbReference type="EMBL" id="CM043788">
    <property type="protein sequence ID" value="KAI4829004.1"/>
    <property type="molecule type" value="Genomic_DNA"/>
</dbReference>